<dbReference type="EMBL" id="JANBOH010000287">
    <property type="protein sequence ID" value="KAJ1643170.1"/>
    <property type="molecule type" value="Genomic_DNA"/>
</dbReference>
<reference evidence="5" key="1">
    <citation type="submission" date="2022-07" db="EMBL/GenBank/DDBJ databases">
        <title>Phylogenomic reconstructions and comparative analyses of Kickxellomycotina fungi.</title>
        <authorList>
            <person name="Reynolds N.K."/>
            <person name="Stajich J.E."/>
            <person name="Barry K."/>
            <person name="Grigoriev I.V."/>
            <person name="Crous P."/>
            <person name="Smith M.E."/>
        </authorList>
    </citation>
    <scope>NUCLEOTIDE SEQUENCE</scope>
    <source>
        <strain evidence="5">NBRC 105413</strain>
    </source>
</reference>
<dbReference type="PROSITE" id="PS00098">
    <property type="entry name" value="THIOLASE_1"/>
    <property type="match status" value="1"/>
</dbReference>
<dbReference type="Pfam" id="PF00108">
    <property type="entry name" value="Thiolase_N"/>
    <property type="match status" value="1"/>
</dbReference>
<keyword evidence="2 5" id="KW-0808">Transferase</keyword>
<sequence>MVQISPTEAYIVGAARTAVGAFGGSMSKFTAVQLGSMALKGALEKSKVAAEDVEEIYFGNVMGANLGQNPARQVALSAGCDRNKVVGTTVNKVCASGMKSVNLAAQTILLGEAHVAVSVGADCMWNVPF</sequence>
<dbReference type="PANTHER" id="PTHR18919">
    <property type="entry name" value="ACETYL-COA C-ACYLTRANSFERASE"/>
    <property type="match status" value="1"/>
</dbReference>
<gene>
    <name evidence="5" type="primary">ERG10_1</name>
    <name evidence="5" type="ORF">LPJ64_005038</name>
</gene>
<dbReference type="Gene3D" id="3.40.47.10">
    <property type="match status" value="1"/>
</dbReference>
<dbReference type="InterPro" id="IPR020615">
    <property type="entry name" value="Thiolase_acyl_enz_int_AS"/>
</dbReference>
<feature type="domain" description="Thiolase N-terminal" evidence="4">
    <location>
        <begin position="10"/>
        <end position="128"/>
    </location>
</feature>
<dbReference type="PANTHER" id="PTHR18919:SF165">
    <property type="entry name" value="ACETYL-COA ACETYLTRANSFERASE"/>
    <property type="match status" value="1"/>
</dbReference>
<dbReference type="AlphaFoldDB" id="A0A9W7XIH5"/>
<comment type="similarity">
    <text evidence="1">Belongs to the thiolase-like superfamily. Thiolase family.</text>
</comment>
<evidence type="ECO:0000313" key="6">
    <source>
        <dbReference type="Proteomes" id="UP001145021"/>
    </source>
</evidence>
<dbReference type="GO" id="GO:0005739">
    <property type="term" value="C:mitochondrion"/>
    <property type="evidence" value="ECO:0007669"/>
    <property type="project" value="TreeGrafter"/>
</dbReference>
<evidence type="ECO:0000259" key="4">
    <source>
        <dbReference type="Pfam" id="PF00108"/>
    </source>
</evidence>
<dbReference type="InterPro" id="IPR020616">
    <property type="entry name" value="Thiolase_N"/>
</dbReference>
<dbReference type="InterPro" id="IPR016039">
    <property type="entry name" value="Thiolase-like"/>
</dbReference>
<accession>A0A9W7XIH5</accession>
<evidence type="ECO:0000313" key="5">
    <source>
        <dbReference type="EMBL" id="KAJ1643170.1"/>
    </source>
</evidence>
<evidence type="ECO:0000256" key="3">
    <source>
        <dbReference type="ARBA" id="ARBA00023315"/>
    </source>
</evidence>
<keyword evidence="3 5" id="KW-0012">Acyltransferase</keyword>
<keyword evidence="6" id="KW-1185">Reference proteome</keyword>
<dbReference type="EC" id="2.3.1.9" evidence="5"/>
<evidence type="ECO:0000256" key="1">
    <source>
        <dbReference type="ARBA" id="ARBA00010982"/>
    </source>
</evidence>
<comment type="caution">
    <text evidence="5">The sequence shown here is derived from an EMBL/GenBank/DDBJ whole genome shotgun (WGS) entry which is preliminary data.</text>
</comment>
<name>A0A9W7XIH5_9FUNG</name>
<organism evidence="5 6">
    <name type="scientific">Coemansia asiatica</name>
    <dbReference type="NCBI Taxonomy" id="1052880"/>
    <lineage>
        <taxon>Eukaryota</taxon>
        <taxon>Fungi</taxon>
        <taxon>Fungi incertae sedis</taxon>
        <taxon>Zoopagomycota</taxon>
        <taxon>Kickxellomycotina</taxon>
        <taxon>Kickxellomycetes</taxon>
        <taxon>Kickxellales</taxon>
        <taxon>Kickxellaceae</taxon>
        <taxon>Coemansia</taxon>
    </lineage>
</organism>
<proteinExistence type="inferred from homology"/>
<dbReference type="GO" id="GO:0003985">
    <property type="term" value="F:acetyl-CoA C-acetyltransferase activity"/>
    <property type="evidence" value="ECO:0007669"/>
    <property type="project" value="UniProtKB-EC"/>
</dbReference>
<dbReference type="GO" id="GO:0006696">
    <property type="term" value="P:ergosterol biosynthetic process"/>
    <property type="evidence" value="ECO:0007669"/>
    <property type="project" value="TreeGrafter"/>
</dbReference>
<evidence type="ECO:0000256" key="2">
    <source>
        <dbReference type="ARBA" id="ARBA00022679"/>
    </source>
</evidence>
<dbReference type="SUPFAM" id="SSF53901">
    <property type="entry name" value="Thiolase-like"/>
    <property type="match status" value="1"/>
</dbReference>
<dbReference type="Proteomes" id="UP001145021">
    <property type="component" value="Unassembled WGS sequence"/>
</dbReference>
<dbReference type="GO" id="GO:0006635">
    <property type="term" value="P:fatty acid beta-oxidation"/>
    <property type="evidence" value="ECO:0007669"/>
    <property type="project" value="TreeGrafter"/>
</dbReference>
<protein>
    <submittedName>
        <fullName evidence="5">Erg10, acetyl-CoA C-acetyltransferase</fullName>
        <ecNumber evidence="5">2.3.1.9</ecNumber>
    </submittedName>
</protein>